<dbReference type="Pfam" id="PF08238">
    <property type="entry name" value="Sel1"/>
    <property type="match status" value="9"/>
</dbReference>
<dbReference type="Proteomes" id="UP001210925">
    <property type="component" value="Unassembled WGS sequence"/>
</dbReference>
<accession>A0AAD5UP61</accession>
<keyword evidence="3" id="KW-1185">Reference proteome</keyword>
<dbReference type="InterPro" id="IPR050767">
    <property type="entry name" value="Sel1_AlgK"/>
</dbReference>
<evidence type="ECO:0000313" key="3">
    <source>
        <dbReference type="Proteomes" id="UP001210925"/>
    </source>
</evidence>
<comment type="similarity">
    <text evidence="1">Belongs to the sel-1 family.</text>
</comment>
<proteinExistence type="inferred from homology"/>
<dbReference type="InterPro" id="IPR006597">
    <property type="entry name" value="Sel1-like"/>
</dbReference>
<dbReference type="SMART" id="SM00671">
    <property type="entry name" value="SEL1"/>
    <property type="match status" value="9"/>
</dbReference>
<protein>
    <submittedName>
        <fullName evidence="2">Uncharacterized protein</fullName>
    </submittedName>
</protein>
<sequence>MNIFKYTKALTVGDYYREKDPKTAFENYLVAAEMGSTISMQNVAFYYKTGKGVEMDLAKSFEWTRKAAELGRTVCMNILGTKYHTGEGTEKNWNLALEWYQKAAEKGNKEALYNMGKLYSEKGPHRNLKKAVEYYLQSKMGLAYNNIAGLYYDGELGKDYGKALHWFKKADGARYINAYNLLGMIYSSSKYNKKDVKNAIHFYTLAADNKVNASRLQLASIYRNKEYFDEPNEYMAQMYELQALEAGFYKFRFDHSLLNVDELHSNPDLLCKEVKEKAGQGMAEYQNIMGILHYKGFFDTPPLSHGGWFLKAAENGNIDAMYNLKIYESALISPASLKYLDYFQKTDFPETNFILATYYLNGAYVEKDLTKAIAYYEKSMLGGFAYAAYALYKCYKAGLGVETDEEKATFYLNEAAKEIVDAQFEYGRLCGDVNEASMWLSLAAINKHPKANDMLEKLVNST</sequence>
<dbReference type="Gene3D" id="1.25.40.10">
    <property type="entry name" value="Tetratricopeptide repeat domain"/>
    <property type="match status" value="2"/>
</dbReference>
<dbReference type="InterPro" id="IPR011990">
    <property type="entry name" value="TPR-like_helical_dom_sf"/>
</dbReference>
<organism evidence="2 3">
    <name type="scientific">Boothiomyces macroporosus</name>
    <dbReference type="NCBI Taxonomy" id="261099"/>
    <lineage>
        <taxon>Eukaryota</taxon>
        <taxon>Fungi</taxon>
        <taxon>Fungi incertae sedis</taxon>
        <taxon>Chytridiomycota</taxon>
        <taxon>Chytridiomycota incertae sedis</taxon>
        <taxon>Chytridiomycetes</taxon>
        <taxon>Rhizophydiales</taxon>
        <taxon>Terramycetaceae</taxon>
        <taxon>Boothiomyces</taxon>
    </lineage>
</organism>
<reference evidence="2" key="1">
    <citation type="submission" date="2020-05" db="EMBL/GenBank/DDBJ databases">
        <title>Phylogenomic resolution of chytrid fungi.</title>
        <authorList>
            <person name="Stajich J.E."/>
            <person name="Amses K."/>
            <person name="Simmons R."/>
            <person name="Seto K."/>
            <person name="Myers J."/>
            <person name="Bonds A."/>
            <person name="Quandt C.A."/>
            <person name="Barry K."/>
            <person name="Liu P."/>
            <person name="Grigoriev I."/>
            <person name="Longcore J.E."/>
            <person name="James T.Y."/>
        </authorList>
    </citation>
    <scope>NUCLEOTIDE SEQUENCE</scope>
    <source>
        <strain evidence="2">PLAUS21</strain>
    </source>
</reference>
<dbReference type="AlphaFoldDB" id="A0AAD5UP61"/>
<dbReference type="SUPFAM" id="SSF81901">
    <property type="entry name" value="HCP-like"/>
    <property type="match status" value="2"/>
</dbReference>
<comment type="caution">
    <text evidence="2">The sequence shown here is derived from an EMBL/GenBank/DDBJ whole genome shotgun (WGS) entry which is preliminary data.</text>
</comment>
<dbReference type="PANTHER" id="PTHR11102:SF160">
    <property type="entry name" value="ERAD-ASSOCIATED E3 UBIQUITIN-PROTEIN LIGASE COMPONENT HRD3"/>
    <property type="match status" value="1"/>
</dbReference>
<gene>
    <name evidence="2" type="ORF">HK103_001224</name>
</gene>
<evidence type="ECO:0000256" key="1">
    <source>
        <dbReference type="ARBA" id="ARBA00038101"/>
    </source>
</evidence>
<dbReference type="PANTHER" id="PTHR11102">
    <property type="entry name" value="SEL-1-LIKE PROTEIN"/>
    <property type="match status" value="1"/>
</dbReference>
<name>A0AAD5UP61_9FUNG</name>
<dbReference type="EMBL" id="JADGKB010000013">
    <property type="protein sequence ID" value="KAJ3260148.1"/>
    <property type="molecule type" value="Genomic_DNA"/>
</dbReference>
<evidence type="ECO:0000313" key="2">
    <source>
        <dbReference type="EMBL" id="KAJ3260148.1"/>
    </source>
</evidence>